<dbReference type="RefSeq" id="WP_255228675.1">
    <property type="nucleotide sequence ID" value="NZ_JAJEKE010000018.1"/>
</dbReference>
<dbReference type="Pfam" id="PF19539">
    <property type="entry name" value="DUF6063"/>
    <property type="match status" value="1"/>
</dbReference>
<organism evidence="1 2">
    <name type="scientific">Lutispora saccharofermentans</name>
    <dbReference type="NCBI Taxonomy" id="3024236"/>
    <lineage>
        <taxon>Bacteria</taxon>
        <taxon>Bacillati</taxon>
        <taxon>Bacillota</taxon>
        <taxon>Clostridia</taxon>
        <taxon>Lutisporales</taxon>
        <taxon>Lutisporaceae</taxon>
        <taxon>Lutispora</taxon>
    </lineage>
</organism>
<dbReference type="Proteomes" id="UP001651880">
    <property type="component" value="Unassembled WGS sequence"/>
</dbReference>
<dbReference type="EMBL" id="JAJEKE010000018">
    <property type="protein sequence ID" value="MCQ1531155.1"/>
    <property type="molecule type" value="Genomic_DNA"/>
</dbReference>
<keyword evidence="2" id="KW-1185">Reference proteome</keyword>
<dbReference type="InterPro" id="IPR045707">
    <property type="entry name" value="DUF6063"/>
</dbReference>
<name>A0ABT1NIQ8_9FIRM</name>
<accession>A0ABT1NIQ8</accession>
<gene>
    <name evidence="1" type="ORF">LJD61_16635</name>
</gene>
<evidence type="ECO:0000313" key="2">
    <source>
        <dbReference type="Proteomes" id="UP001651880"/>
    </source>
</evidence>
<protein>
    <submittedName>
        <fullName evidence="1">DUF6063 family protein</fullName>
    </submittedName>
</protein>
<comment type="caution">
    <text evidence="1">The sequence shown here is derived from an EMBL/GenBank/DDBJ whole genome shotgun (WGS) entry which is preliminary data.</text>
</comment>
<reference evidence="1 2" key="1">
    <citation type="submission" date="2021-10" db="EMBL/GenBank/DDBJ databases">
        <title>Lutispora strain m25 sp. nov., a thermophilic, non-spore-forming bacterium isolated from a lab-scale methanogenic bioreactor digesting anaerobic sludge.</title>
        <authorList>
            <person name="El Houari A."/>
            <person name="Mcdonald J."/>
        </authorList>
    </citation>
    <scope>NUCLEOTIDE SEQUENCE [LARGE SCALE GENOMIC DNA]</scope>
    <source>
        <strain evidence="2">m25</strain>
    </source>
</reference>
<proteinExistence type="predicted"/>
<evidence type="ECO:0000313" key="1">
    <source>
        <dbReference type="EMBL" id="MCQ1531155.1"/>
    </source>
</evidence>
<sequence length="254" mass="29898">MFDSEQLQKGAELFFYLMKNKIIPVSDSLAYDFINSPDIQEIVKTIAEQGGLRVFETRENIHLVSKADGSVFAGSYTQMKAKYRKLERKKHFYLANIIICIYLSEVDKEKNIRLRWEEEGISYFVLESLVTNQLESWKKRLDEEEGFSEEWGIAIEEIYDIWVNDFSMSKQSKTGEIDVQKTRDNRFSFIHEALKPLADQKLIIDNAVELKIIPKNELYERLDQLYHRQERYEEIMDLIANTKGEVTDAQIDQD</sequence>